<dbReference type="PROSITE" id="PS50042">
    <property type="entry name" value="CNMP_BINDING_3"/>
    <property type="match status" value="1"/>
</dbReference>
<dbReference type="InterPro" id="IPR018490">
    <property type="entry name" value="cNMP-bd_dom_sf"/>
</dbReference>
<dbReference type="EMBL" id="CP022684">
    <property type="protein sequence ID" value="AUM12746.1"/>
    <property type="molecule type" value="Genomic_DNA"/>
</dbReference>
<evidence type="ECO:0000313" key="2">
    <source>
        <dbReference type="EMBL" id="AUM12746.1"/>
    </source>
</evidence>
<keyword evidence="3" id="KW-1185">Reference proteome</keyword>
<gene>
    <name evidence="2" type="ORF">Kalk_10090</name>
</gene>
<dbReference type="CDD" id="cd00038">
    <property type="entry name" value="CAP_ED"/>
    <property type="match status" value="1"/>
</dbReference>
<reference evidence="3" key="1">
    <citation type="submission" date="2017-08" db="EMBL/GenBank/DDBJ databases">
        <title>Direct submision.</title>
        <authorList>
            <person name="Kim S.-J."/>
            <person name="Rhee S.-K."/>
        </authorList>
    </citation>
    <scope>NUCLEOTIDE SEQUENCE [LARGE SCALE GENOMIC DNA]</scope>
    <source>
        <strain evidence="3">GI5</strain>
    </source>
</reference>
<evidence type="ECO:0000313" key="3">
    <source>
        <dbReference type="Proteomes" id="UP000235116"/>
    </source>
</evidence>
<dbReference type="AlphaFoldDB" id="A0A2K9LK60"/>
<protein>
    <recommendedName>
        <fullName evidence="1">Cyclic nucleotide-binding domain-containing protein</fullName>
    </recommendedName>
</protein>
<accession>A0A2K9LK60</accession>
<dbReference type="Proteomes" id="UP000235116">
    <property type="component" value="Chromosome"/>
</dbReference>
<dbReference type="KEGG" id="kak:Kalk_10090"/>
<dbReference type="InterPro" id="IPR014710">
    <property type="entry name" value="RmlC-like_jellyroll"/>
</dbReference>
<organism evidence="2 3">
    <name type="scientific">Ketobacter alkanivorans</name>
    <dbReference type="NCBI Taxonomy" id="1917421"/>
    <lineage>
        <taxon>Bacteria</taxon>
        <taxon>Pseudomonadati</taxon>
        <taxon>Pseudomonadota</taxon>
        <taxon>Gammaproteobacteria</taxon>
        <taxon>Pseudomonadales</taxon>
        <taxon>Ketobacteraceae</taxon>
        <taxon>Ketobacter</taxon>
    </lineage>
</organism>
<dbReference type="Gene3D" id="1.10.10.10">
    <property type="entry name" value="Winged helix-like DNA-binding domain superfamily/Winged helix DNA-binding domain"/>
    <property type="match status" value="1"/>
</dbReference>
<evidence type="ECO:0000259" key="1">
    <source>
        <dbReference type="PROSITE" id="PS50042"/>
    </source>
</evidence>
<proteinExistence type="predicted"/>
<name>A0A2K9LK60_9GAMM</name>
<sequence>MNTVTAIYLQRMRHAPIFRNITDEAWAAIEPLMQYRSFNAGEFLLRGGEPAIYSFWLMSGVCREYFITLEGTQHNKSFVFAGDIAGSLYDLNSGEPSTVSIEFLESSDGFLMDFRKFTTLRSQFPCWNVWHLQMAEALFMKKARREYELLTLNATQRYQQFLRQYPGVDLQVPLYHIASYLGMTPEALSRVRKKLSLI</sequence>
<dbReference type="InterPro" id="IPR000595">
    <property type="entry name" value="cNMP-bd_dom"/>
</dbReference>
<dbReference type="Gene3D" id="2.60.120.10">
    <property type="entry name" value="Jelly Rolls"/>
    <property type="match status" value="1"/>
</dbReference>
<feature type="domain" description="Cyclic nucleotide-binding" evidence="1">
    <location>
        <begin position="17"/>
        <end position="120"/>
    </location>
</feature>
<dbReference type="SUPFAM" id="SSF51206">
    <property type="entry name" value="cAMP-binding domain-like"/>
    <property type="match status" value="1"/>
</dbReference>
<dbReference type="InterPro" id="IPR036388">
    <property type="entry name" value="WH-like_DNA-bd_sf"/>
</dbReference>